<dbReference type="InterPro" id="IPR005632">
    <property type="entry name" value="Chaperone_Skp"/>
</dbReference>
<reference evidence="4 5" key="1">
    <citation type="submission" date="2024-09" db="EMBL/GenBank/DDBJ databases">
        <title>Draft genome sequence of Candidatus Magnetaquicoccaceae bacterium FCR-1.</title>
        <authorList>
            <person name="Shimoshige H."/>
            <person name="Shimamura S."/>
            <person name="Taoka A."/>
            <person name="Kobayashi H."/>
            <person name="Maekawa T."/>
        </authorList>
    </citation>
    <scope>NUCLEOTIDE SEQUENCE [LARGE SCALE GENOMIC DNA]</scope>
    <source>
        <strain evidence="4 5">FCR-1</strain>
    </source>
</reference>
<dbReference type="Pfam" id="PF03938">
    <property type="entry name" value="OmpH"/>
    <property type="match status" value="1"/>
</dbReference>
<dbReference type="Proteomes" id="UP001628193">
    <property type="component" value="Unassembled WGS sequence"/>
</dbReference>
<evidence type="ECO:0000256" key="2">
    <source>
        <dbReference type="ARBA" id="ARBA00022729"/>
    </source>
</evidence>
<name>A0ABQ0C639_9PROT</name>
<proteinExistence type="inferred from homology"/>
<keyword evidence="3" id="KW-0175">Coiled coil</keyword>
<evidence type="ECO:0000256" key="3">
    <source>
        <dbReference type="SAM" id="Coils"/>
    </source>
</evidence>
<comment type="similarity">
    <text evidence="1">Belongs to the Skp family.</text>
</comment>
<gene>
    <name evidence="4" type="ORF">SIID45300_00662</name>
</gene>
<protein>
    <recommendedName>
        <fullName evidence="6">OmpH family outer membrane protein</fullName>
    </recommendedName>
</protein>
<dbReference type="SMART" id="SM00935">
    <property type="entry name" value="OmpH"/>
    <property type="match status" value="1"/>
</dbReference>
<evidence type="ECO:0000313" key="4">
    <source>
        <dbReference type="EMBL" id="GAB0056356.1"/>
    </source>
</evidence>
<keyword evidence="5" id="KW-1185">Reference proteome</keyword>
<organism evidence="4 5">
    <name type="scientific">Candidatus Magnetaquiglobus chichijimensis</name>
    <dbReference type="NCBI Taxonomy" id="3141448"/>
    <lineage>
        <taxon>Bacteria</taxon>
        <taxon>Pseudomonadati</taxon>
        <taxon>Pseudomonadota</taxon>
        <taxon>Magnetococcia</taxon>
        <taxon>Magnetococcales</taxon>
        <taxon>Candidatus Magnetaquicoccaceae</taxon>
        <taxon>Candidatus Magnetaquiglobus</taxon>
    </lineage>
</organism>
<keyword evidence="2" id="KW-0732">Signal</keyword>
<evidence type="ECO:0000256" key="1">
    <source>
        <dbReference type="ARBA" id="ARBA00009091"/>
    </source>
</evidence>
<dbReference type="Gene3D" id="3.30.910.20">
    <property type="entry name" value="Skp domain"/>
    <property type="match status" value="1"/>
</dbReference>
<dbReference type="PANTHER" id="PTHR35089">
    <property type="entry name" value="CHAPERONE PROTEIN SKP"/>
    <property type="match status" value="1"/>
</dbReference>
<feature type="coiled-coil region" evidence="3">
    <location>
        <begin position="70"/>
        <end position="97"/>
    </location>
</feature>
<evidence type="ECO:0008006" key="6">
    <source>
        <dbReference type="Google" id="ProtNLM"/>
    </source>
</evidence>
<sequence length="197" mass="21996">MSALSFSNRIKSGFRSISRRTLAWSLALVLAVGCGLVSAPLEAAGGGTPVFAYVDVPRVMASSSAAQHARELLKKKLASKQREVDVMEKEIKDLKAKIEQGGNVMNRDARADLENTTRNKFREYQRLVEDNQAAIDRENGVWTKKITEALRTVIEELGREKGYTAIFGKGQVLFANSTIDISDQVLNRLNEYTKKWF</sequence>
<dbReference type="EMBL" id="BAAFGK010000002">
    <property type="protein sequence ID" value="GAB0056356.1"/>
    <property type="molecule type" value="Genomic_DNA"/>
</dbReference>
<dbReference type="InterPro" id="IPR024930">
    <property type="entry name" value="Skp_dom_sf"/>
</dbReference>
<evidence type="ECO:0000313" key="5">
    <source>
        <dbReference type="Proteomes" id="UP001628193"/>
    </source>
</evidence>
<dbReference type="SUPFAM" id="SSF111384">
    <property type="entry name" value="OmpH-like"/>
    <property type="match status" value="1"/>
</dbReference>
<dbReference type="PANTHER" id="PTHR35089:SF1">
    <property type="entry name" value="CHAPERONE PROTEIN SKP"/>
    <property type="match status" value="1"/>
</dbReference>
<accession>A0ABQ0C639</accession>
<comment type="caution">
    <text evidence="4">The sequence shown here is derived from an EMBL/GenBank/DDBJ whole genome shotgun (WGS) entry which is preliminary data.</text>
</comment>